<dbReference type="GO" id="GO:0016740">
    <property type="term" value="F:transferase activity"/>
    <property type="evidence" value="ECO:0007669"/>
    <property type="project" value="UniProtKB-KW"/>
</dbReference>
<evidence type="ECO:0000313" key="5">
    <source>
        <dbReference type="Proteomes" id="UP000194798"/>
    </source>
</evidence>
<dbReference type="InterPro" id="IPR029044">
    <property type="entry name" value="Nucleotide-diphossugar_trans"/>
</dbReference>
<evidence type="ECO:0000256" key="1">
    <source>
        <dbReference type="ARBA" id="ARBA00022679"/>
    </source>
</evidence>
<keyword evidence="5" id="KW-1185">Reference proteome</keyword>
<dbReference type="EMBL" id="MSLT01000023">
    <property type="protein sequence ID" value="OUD12634.1"/>
    <property type="molecule type" value="Genomic_DNA"/>
</dbReference>
<evidence type="ECO:0000259" key="2">
    <source>
        <dbReference type="Pfam" id="PF00535"/>
    </source>
</evidence>
<dbReference type="Pfam" id="PF02709">
    <property type="entry name" value="Glyco_transf_7C"/>
    <property type="match status" value="1"/>
</dbReference>
<name>A0A251X563_9GAMM</name>
<dbReference type="InterPro" id="IPR027791">
    <property type="entry name" value="Galactosyl_T_C"/>
</dbReference>
<dbReference type="Proteomes" id="UP000194798">
    <property type="component" value="Unassembled WGS sequence"/>
</dbReference>
<dbReference type="InterPro" id="IPR001173">
    <property type="entry name" value="Glyco_trans_2-like"/>
</dbReference>
<reference evidence="4 5" key="1">
    <citation type="submission" date="2016-12" db="EMBL/GenBank/DDBJ databases">
        <title>Thioflexothrix psekupsii D3 genome sequencing and assembly.</title>
        <authorList>
            <person name="Fomenkov A."/>
            <person name="Vincze T."/>
            <person name="Grabovich M."/>
            <person name="Anton B.P."/>
            <person name="Dubinina G."/>
            <person name="Orlova M."/>
            <person name="Belousova E."/>
            <person name="Roberts R.J."/>
        </authorList>
    </citation>
    <scope>NUCLEOTIDE SEQUENCE [LARGE SCALE GENOMIC DNA]</scope>
    <source>
        <strain evidence="4">D3</strain>
    </source>
</reference>
<dbReference type="AlphaFoldDB" id="A0A251X563"/>
<dbReference type="PANTHER" id="PTHR43685">
    <property type="entry name" value="GLYCOSYLTRANSFERASE"/>
    <property type="match status" value="1"/>
</dbReference>
<dbReference type="SUPFAM" id="SSF53448">
    <property type="entry name" value="Nucleotide-diphospho-sugar transferases"/>
    <property type="match status" value="1"/>
</dbReference>
<dbReference type="Pfam" id="PF00535">
    <property type="entry name" value="Glycos_transf_2"/>
    <property type="match status" value="1"/>
</dbReference>
<feature type="domain" description="Glycosyltransferase 2-like" evidence="2">
    <location>
        <begin position="11"/>
        <end position="127"/>
    </location>
</feature>
<proteinExistence type="predicted"/>
<comment type="caution">
    <text evidence="4">The sequence shown here is derived from an EMBL/GenBank/DDBJ whole genome shotgun (WGS) entry which is preliminary data.</text>
</comment>
<keyword evidence="1" id="KW-0808">Transferase</keyword>
<feature type="domain" description="Galactosyltransferase C-terminal" evidence="3">
    <location>
        <begin position="183"/>
        <end position="230"/>
    </location>
</feature>
<evidence type="ECO:0000259" key="3">
    <source>
        <dbReference type="Pfam" id="PF02709"/>
    </source>
</evidence>
<sequence>MNHDPRPVKISVIITTYNRPDALEMVLFSFVGQKNAPAFEVIIADDGSTEDTTWLIQQWQDRVLPFNLFHSWQADEGFRAAASRNRAAARARGEYLLFVDGDCVVFPDFVARHWALARGGWFVAGSRLLLDSAPTQACLTGKLPSPVEWSWSMWGAIWRKKGVNRLLPLLRLPDGFWRKLHPRRWKGVRTCNLGVWRGDFLAINGFDETFTGWGFEDADLAVRLMAVGIGHKSGRFAVPVVHLWHEERPRADEPRNWQRLQQTLRGEMSPYAVNGVAQYF</sequence>
<evidence type="ECO:0008006" key="6">
    <source>
        <dbReference type="Google" id="ProtNLM"/>
    </source>
</evidence>
<evidence type="ECO:0000313" key="4">
    <source>
        <dbReference type="EMBL" id="OUD12634.1"/>
    </source>
</evidence>
<dbReference type="Gene3D" id="3.90.550.10">
    <property type="entry name" value="Spore Coat Polysaccharide Biosynthesis Protein SpsA, Chain A"/>
    <property type="match status" value="1"/>
</dbReference>
<protein>
    <recommendedName>
        <fullName evidence="6">Glycosyl transferase family 2</fullName>
    </recommendedName>
</protein>
<dbReference type="InterPro" id="IPR050834">
    <property type="entry name" value="Glycosyltransf_2"/>
</dbReference>
<gene>
    <name evidence="4" type="ORF">TPSD3_16285</name>
</gene>
<accession>A0A251X563</accession>
<dbReference type="RefSeq" id="WP_217884480.1">
    <property type="nucleotide sequence ID" value="NZ_MSLT01000023.1"/>
</dbReference>
<dbReference type="PANTHER" id="PTHR43685:SF3">
    <property type="entry name" value="SLR2126 PROTEIN"/>
    <property type="match status" value="1"/>
</dbReference>
<organism evidence="4 5">
    <name type="scientific">Thioflexithrix psekupsensis</name>
    <dbReference type="NCBI Taxonomy" id="1570016"/>
    <lineage>
        <taxon>Bacteria</taxon>
        <taxon>Pseudomonadati</taxon>
        <taxon>Pseudomonadota</taxon>
        <taxon>Gammaproteobacteria</taxon>
        <taxon>Thiotrichales</taxon>
        <taxon>Thioflexithrix</taxon>
    </lineage>
</organism>